<organism evidence="2 3">
    <name type="scientific">Philodulcilactobacillus myokoensis</name>
    <dbReference type="NCBI Taxonomy" id="2929573"/>
    <lineage>
        <taxon>Bacteria</taxon>
        <taxon>Bacillati</taxon>
        <taxon>Bacillota</taxon>
        <taxon>Bacilli</taxon>
        <taxon>Lactobacillales</taxon>
        <taxon>Lactobacillaceae</taxon>
        <taxon>Philodulcilactobacillus</taxon>
    </lineage>
</organism>
<comment type="caution">
    <text evidence="2">The sequence shown here is derived from an EMBL/GenBank/DDBJ whole genome shotgun (WGS) entry which is preliminary data.</text>
</comment>
<dbReference type="EMBL" id="BRPL01000002">
    <property type="protein sequence ID" value="GLB46345.1"/>
    <property type="molecule type" value="Genomic_DNA"/>
</dbReference>
<gene>
    <name evidence="2" type="ORF">WR164_03240</name>
</gene>
<evidence type="ECO:0000313" key="2">
    <source>
        <dbReference type="EMBL" id="GLB46345.1"/>
    </source>
</evidence>
<feature type="transmembrane region" description="Helical" evidence="1">
    <location>
        <begin position="6"/>
        <end position="25"/>
    </location>
</feature>
<keyword evidence="3" id="KW-1185">Reference proteome</keyword>
<protein>
    <submittedName>
        <fullName evidence="2">Uncharacterized protein</fullName>
    </submittedName>
</protein>
<reference evidence="2" key="2">
    <citation type="journal article" date="2023" name="PLoS ONE">
        <title>Philodulcilactobacillus myokoensis gen. nov., sp. nov., a fructophilic, acidophilic, and agar-phobic lactic acid bacterium isolated from fermented vegetable extracts.</title>
        <authorList>
            <person name="Kouya T."/>
            <person name="Ishiyama Y."/>
            <person name="Ohashi S."/>
            <person name="Kumakubo R."/>
            <person name="Yamazaki T."/>
            <person name="Otaki T."/>
        </authorList>
    </citation>
    <scope>NUCLEOTIDE SEQUENCE</scope>
    <source>
        <strain evidence="2">WR16-4</strain>
    </source>
</reference>
<proteinExistence type="predicted"/>
<dbReference type="RefSeq" id="WP_286135810.1">
    <property type="nucleotide sequence ID" value="NZ_BRPL01000002.1"/>
</dbReference>
<keyword evidence="1" id="KW-0812">Transmembrane</keyword>
<dbReference type="Proteomes" id="UP001144204">
    <property type="component" value="Unassembled WGS sequence"/>
</dbReference>
<keyword evidence="1" id="KW-0472">Membrane</keyword>
<evidence type="ECO:0000313" key="3">
    <source>
        <dbReference type="Proteomes" id="UP001144204"/>
    </source>
</evidence>
<evidence type="ECO:0000256" key="1">
    <source>
        <dbReference type="SAM" id="Phobius"/>
    </source>
</evidence>
<accession>A0A9W6AZP9</accession>
<sequence length="123" mass="14699">MFRKIIHQIFIIVSILFVMLLFFVIQTGSDLYEDFQSEQKFELNIMNKFYKNINDNYSLKKISSNRETYQYVRNNRKKKMFQMTDDQGSEDLFYYSGFLGKKTVGIEGITRNGNNKITKIFLN</sequence>
<name>A0A9W6AZP9_9LACO</name>
<dbReference type="AlphaFoldDB" id="A0A9W6AZP9"/>
<reference evidence="2" key="1">
    <citation type="submission" date="2022-07" db="EMBL/GenBank/DDBJ databases">
        <authorList>
            <person name="Kouya T."/>
            <person name="Ishiyama Y."/>
        </authorList>
    </citation>
    <scope>NUCLEOTIDE SEQUENCE</scope>
    <source>
        <strain evidence="2">WR16-4</strain>
    </source>
</reference>
<keyword evidence="1" id="KW-1133">Transmembrane helix</keyword>